<dbReference type="Proteomes" id="UP000236592">
    <property type="component" value="Chromosome"/>
</dbReference>
<gene>
    <name evidence="1" type="ORF">C1A40_15915</name>
</gene>
<dbReference type="AlphaFoldDB" id="A0A2I7SLQ1"/>
<proteinExistence type="predicted"/>
<accession>A0A2I7SLQ1</accession>
<organism evidence="1 2">
    <name type="scientific">Pseudotamlana carrageenivorans</name>
    <dbReference type="NCBI Taxonomy" id="2069432"/>
    <lineage>
        <taxon>Bacteria</taxon>
        <taxon>Pseudomonadati</taxon>
        <taxon>Bacteroidota</taxon>
        <taxon>Flavobacteriia</taxon>
        <taxon>Flavobacteriales</taxon>
        <taxon>Flavobacteriaceae</taxon>
        <taxon>Pseudotamlana</taxon>
    </lineage>
</organism>
<dbReference type="KEGG" id="taj:C1A40_15915"/>
<reference evidence="2" key="1">
    <citation type="submission" date="2018-01" db="EMBL/GenBank/DDBJ databases">
        <title>Complete genome of Tamlana sp. UJ94.</title>
        <authorList>
            <person name="Jung J."/>
            <person name="Chung D."/>
            <person name="Bae S.S."/>
            <person name="Baek K."/>
        </authorList>
    </citation>
    <scope>NUCLEOTIDE SEQUENCE [LARGE SCALE GENOMIC DNA]</scope>
    <source>
        <strain evidence="2">UJ94</strain>
    </source>
</reference>
<dbReference type="OrthoDB" id="7041536at2"/>
<evidence type="ECO:0000313" key="2">
    <source>
        <dbReference type="Proteomes" id="UP000236592"/>
    </source>
</evidence>
<dbReference type="Pfam" id="PF14175">
    <property type="entry name" value="YaaC"/>
    <property type="match status" value="1"/>
</dbReference>
<name>A0A2I7SLQ1_9FLAO</name>
<sequence length="356" mass="41538">MPRQYENGIKATYKHQGVKYFPFNSEPGTSYVLTSDPWAYLRAWIDQQINSSQGDKKKRLIKAKYFSEQAESFQIAAEKTRLPTKATLCYYSLLNLTKAFLSVKGLELEKKEESHGISLGHNPDELTVFGPLQNCTNIFLEFSKHLGKPIIGKHKINIKDIICDIPEIHELGYTLGKISQRKYLPVSIDFLTNEDKTKLFTELSFRKENDARLQIDKFYKNNRKKYFKLRETEDNGDSIYRSAKRKNYTHDNFPRIYKNICKEYKELDISILLTRDGYKYYVNLKPNAYHQLANLLMMTFYMGSLARYRPTKTQEILSGEMYPLITEIIDTCPRQFLYKIVSLITESVCAVPKAKI</sequence>
<dbReference type="InterPro" id="IPR026988">
    <property type="entry name" value="YaaC-like"/>
</dbReference>
<evidence type="ECO:0000313" key="1">
    <source>
        <dbReference type="EMBL" id="AUS06836.1"/>
    </source>
</evidence>
<dbReference type="RefSeq" id="WP_102996763.1">
    <property type="nucleotide sequence ID" value="NZ_CP025938.1"/>
</dbReference>
<keyword evidence="2" id="KW-1185">Reference proteome</keyword>
<dbReference type="EMBL" id="CP025938">
    <property type="protein sequence ID" value="AUS06836.1"/>
    <property type="molecule type" value="Genomic_DNA"/>
</dbReference>
<protein>
    <submittedName>
        <fullName evidence="1">Uncharacterized protein</fullName>
    </submittedName>
</protein>